<evidence type="ECO:0000256" key="7">
    <source>
        <dbReference type="SAM" id="Phobius"/>
    </source>
</evidence>
<dbReference type="AlphaFoldDB" id="A0A1X0NU67"/>
<reference evidence="9 10" key="1">
    <citation type="submission" date="2017-03" db="EMBL/GenBank/DDBJ databases">
        <title>An alternative strategy for trypanosome survival in the mammalian bloodstream revealed through genome and transcriptome analysis of the ubiquitous bovine parasite Trypanosoma (Megatrypanum) theileri.</title>
        <authorList>
            <person name="Kelly S."/>
            <person name="Ivens A."/>
            <person name="Mott A."/>
            <person name="O'Neill E."/>
            <person name="Emms D."/>
            <person name="Macleod O."/>
            <person name="Voorheis P."/>
            <person name="Matthews J."/>
            <person name="Matthews K."/>
            <person name="Carrington M."/>
        </authorList>
    </citation>
    <scope>NUCLEOTIDE SEQUENCE [LARGE SCALE GENOMIC DNA]</scope>
    <source>
        <strain evidence="9">Edinburgh</strain>
    </source>
</reference>
<comment type="subcellular location">
    <subcellularLocation>
        <location evidence="1">Membrane</location>
        <topology evidence="1">Single-pass type IV membrane protein</topology>
    </subcellularLocation>
</comment>
<evidence type="ECO:0000256" key="5">
    <source>
        <dbReference type="ARBA" id="ARBA00023136"/>
    </source>
</evidence>
<dbReference type="GO" id="GO:0090158">
    <property type="term" value="P:endoplasmic reticulum membrane organization"/>
    <property type="evidence" value="ECO:0007669"/>
    <property type="project" value="TreeGrafter"/>
</dbReference>
<evidence type="ECO:0000313" key="10">
    <source>
        <dbReference type="Proteomes" id="UP000192257"/>
    </source>
</evidence>
<keyword evidence="4 7" id="KW-1133">Transmembrane helix</keyword>
<evidence type="ECO:0000313" key="9">
    <source>
        <dbReference type="EMBL" id="ORC87729.1"/>
    </source>
</evidence>
<evidence type="ECO:0000256" key="6">
    <source>
        <dbReference type="SAM" id="MobiDB-lite"/>
    </source>
</evidence>
<protein>
    <recommendedName>
        <fullName evidence="8">MSP domain-containing protein</fullName>
    </recommendedName>
</protein>
<organism evidence="9 10">
    <name type="scientific">Trypanosoma theileri</name>
    <dbReference type="NCBI Taxonomy" id="67003"/>
    <lineage>
        <taxon>Eukaryota</taxon>
        <taxon>Discoba</taxon>
        <taxon>Euglenozoa</taxon>
        <taxon>Kinetoplastea</taxon>
        <taxon>Metakinetoplastina</taxon>
        <taxon>Trypanosomatida</taxon>
        <taxon>Trypanosomatidae</taxon>
        <taxon>Trypanosoma</taxon>
    </lineage>
</organism>
<evidence type="ECO:0000259" key="8">
    <source>
        <dbReference type="PROSITE" id="PS50202"/>
    </source>
</evidence>
<dbReference type="PROSITE" id="PS50202">
    <property type="entry name" value="MSP"/>
    <property type="match status" value="1"/>
</dbReference>
<keyword evidence="10" id="KW-1185">Reference proteome</keyword>
<dbReference type="GO" id="GO:0061817">
    <property type="term" value="P:endoplasmic reticulum-plasma membrane tethering"/>
    <property type="evidence" value="ECO:0007669"/>
    <property type="project" value="TreeGrafter"/>
</dbReference>
<dbReference type="Pfam" id="PF00635">
    <property type="entry name" value="Motile_Sperm"/>
    <property type="match status" value="1"/>
</dbReference>
<dbReference type="STRING" id="67003.A0A1X0NU67"/>
<dbReference type="OrthoDB" id="278612at2759"/>
<feature type="compositionally biased region" description="Basic and acidic residues" evidence="6">
    <location>
        <begin position="267"/>
        <end position="276"/>
    </location>
</feature>
<dbReference type="InterPro" id="IPR013783">
    <property type="entry name" value="Ig-like_fold"/>
</dbReference>
<name>A0A1X0NU67_9TRYP</name>
<dbReference type="RefSeq" id="XP_028881795.1">
    <property type="nucleotide sequence ID" value="XM_029026823.1"/>
</dbReference>
<dbReference type="InterPro" id="IPR016763">
    <property type="entry name" value="VAP"/>
</dbReference>
<sequence length="365" mass="40518">MKRPAESAPPHTVRRTDRLPHRSKTSSSSSSLSLLVEPTQLLFPPPHRERAVQNIVLLSNIGKLPCVFKIKALTPERYYTKPNIGVVFPAEAVRVRFILRPQVKDLPANTHDRFRLFVQTVPSSWLVRKPQGMSESKLKELWNELGGDAAPTLILKRDLMCSFSSDFPVPVGAQITVLDPAAVGLDTPSPRGNTGDFASIERGKDSKNREDEDEDEKKKNTNNSNDRQQQKDGKLIQPMGAITDKNSHTMRSRGNSKSSNHPNSENTRMKQTLEKVGDKEKDYTTITTEDSKMNDNSRNGIKKKSKGGSEKVGYSFRLSVVILLMLLAYGAGLWISFIIDNNIKKHSNFSSSPAAPSLGTAPKTV</sequence>
<dbReference type="SUPFAM" id="SSF49354">
    <property type="entry name" value="PapD-like"/>
    <property type="match status" value="1"/>
</dbReference>
<dbReference type="GO" id="GO:0005886">
    <property type="term" value="C:plasma membrane"/>
    <property type="evidence" value="ECO:0007669"/>
    <property type="project" value="TreeGrafter"/>
</dbReference>
<evidence type="ECO:0000256" key="1">
    <source>
        <dbReference type="ARBA" id="ARBA00004211"/>
    </source>
</evidence>
<dbReference type="InterPro" id="IPR000535">
    <property type="entry name" value="MSP_dom"/>
</dbReference>
<evidence type="ECO:0000256" key="4">
    <source>
        <dbReference type="ARBA" id="ARBA00022989"/>
    </source>
</evidence>
<feature type="region of interest" description="Disordered" evidence="6">
    <location>
        <begin position="182"/>
        <end position="276"/>
    </location>
</feature>
<dbReference type="InterPro" id="IPR008962">
    <property type="entry name" value="PapD-like_sf"/>
</dbReference>
<feature type="transmembrane region" description="Helical" evidence="7">
    <location>
        <begin position="314"/>
        <end position="339"/>
    </location>
</feature>
<dbReference type="GeneID" id="39986603"/>
<dbReference type="GO" id="GO:0005789">
    <property type="term" value="C:endoplasmic reticulum membrane"/>
    <property type="evidence" value="ECO:0007669"/>
    <property type="project" value="InterPro"/>
</dbReference>
<dbReference type="Gene3D" id="2.60.40.10">
    <property type="entry name" value="Immunoglobulins"/>
    <property type="match status" value="1"/>
</dbReference>
<dbReference type="EMBL" id="NBCO01000020">
    <property type="protein sequence ID" value="ORC87729.1"/>
    <property type="molecule type" value="Genomic_DNA"/>
</dbReference>
<accession>A0A1X0NU67</accession>
<feature type="domain" description="MSP" evidence="8">
    <location>
        <begin position="33"/>
        <end position="160"/>
    </location>
</feature>
<keyword evidence="5 7" id="KW-0472">Membrane</keyword>
<comment type="caution">
    <text evidence="9">The sequence shown here is derived from an EMBL/GenBank/DDBJ whole genome shotgun (WGS) entry which is preliminary data.</text>
</comment>
<feature type="compositionally biased region" description="Polar residues" evidence="6">
    <location>
        <begin position="252"/>
        <end position="266"/>
    </location>
</feature>
<proteinExistence type="inferred from homology"/>
<feature type="region of interest" description="Disordered" evidence="6">
    <location>
        <begin position="1"/>
        <end position="32"/>
    </location>
</feature>
<dbReference type="PANTHER" id="PTHR10809">
    <property type="entry name" value="VESICLE-ASSOCIATED MEMBRANE PROTEIN-ASSOCIATED PROTEIN"/>
    <property type="match status" value="1"/>
</dbReference>
<feature type="compositionally biased region" description="Basic and acidic residues" evidence="6">
    <location>
        <begin position="199"/>
        <end position="210"/>
    </location>
</feature>
<dbReference type="Proteomes" id="UP000192257">
    <property type="component" value="Unassembled WGS sequence"/>
</dbReference>
<comment type="similarity">
    <text evidence="2">Belongs to the VAMP-associated protein (VAP) (TC 9.B.17) family.</text>
</comment>
<gene>
    <name evidence="9" type="ORF">TM35_000201380</name>
</gene>
<evidence type="ECO:0000256" key="3">
    <source>
        <dbReference type="ARBA" id="ARBA00022692"/>
    </source>
</evidence>
<dbReference type="PANTHER" id="PTHR10809:SF6">
    <property type="entry name" value="AT11025P-RELATED"/>
    <property type="match status" value="1"/>
</dbReference>
<keyword evidence="3 7" id="KW-0812">Transmembrane</keyword>
<evidence type="ECO:0000256" key="2">
    <source>
        <dbReference type="ARBA" id="ARBA00008932"/>
    </source>
</evidence>
<feature type="region of interest" description="Disordered" evidence="6">
    <location>
        <begin position="290"/>
        <end position="309"/>
    </location>
</feature>
<dbReference type="VEuPathDB" id="TriTrypDB:TM35_000201380"/>